<reference evidence="12" key="1">
    <citation type="submission" date="2017-02" db="EMBL/GenBank/DDBJ databases">
        <authorList>
            <person name="Varghese N."/>
            <person name="Submissions S."/>
        </authorList>
    </citation>
    <scope>NUCLEOTIDE SEQUENCE [LARGE SCALE GENOMIC DNA]</scope>
    <source>
        <strain evidence="12">USBA 833</strain>
    </source>
</reference>
<dbReference type="FunFam" id="3.40.50.720:FF:000021">
    <property type="entry name" value="D-3-phosphoglycerate dehydrogenase"/>
    <property type="match status" value="1"/>
</dbReference>
<dbReference type="SUPFAM" id="SSF52283">
    <property type="entry name" value="Formate/glycerate dehydrogenase catalytic domain-like"/>
    <property type="match status" value="1"/>
</dbReference>
<evidence type="ECO:0000256" key="2">
    <source>
        <dbReference type="ARBA" id="ARBA00005854"/>
    </source>
</evidence>
<dbReference type="InterPro" id="IPR006140">
    <property type="entry name" value="D-isomer_DH_NAD-bd"/>
</dbReference>
<dbReference type="PANTHER" id="PTHR43761:SF1">
    <property type="entry name" value="D-ISOMER SPECIFIC 2-HYDROXYACID DEHYDROGENASE CATALYTIC DOMAIN-CONTAINING PROTEIN-RELATED"/>
    <property type="match status" value="1"/>
</dbReference>
<dbReference type="InterPro" id="IPR006139">
    <property type="entry name" value="D-isomer_2_OHA_DH_cat_dom"/>
</dbReference>
<feature type="domain" description="D-isomer specific 2-hydroxyacid dehydrogenase catalytic" evidence="9">
    <location>
        <begin position="4"/>
        <end position="302"/>
    </location>
</feature>
<evidence type="ECO:0000256" key="4">
    <source>
        <dbReference type="ARBA" id="ARBA00023002"/>
    </source>
</evidence>
<keyword evidence="12" id="KW-1185">Reference proteome</keyword>
<evidence type="ECO:0000256" key="3">
    <source>
        <dbReference type="ARBA" id="ARBA00013001"/>
    </source>
</evidence>
<evidence type="ECO:0000259" key="9">
    <source>
        <dbReference type="Pfam" id="PF00389"/>
    </source>
</evidence>
<protein>
    <recommendedName>
        <fullName evidence="6">2-oxoglutarate reductase</fullName>
        <ecNumber evidence="3">1.1.1.399</ecNumber>
    </recommendedName>
    <alternativeName>
        <fullName evidence="6">2-oxoglutarate reductase</fullName>
    </alternativeName>
</protein>
<dbReference type="PROSITE" id="PS00671">
    <property type="entry name" value="D_2_HYDROXYACID_DH_3"/>
    <property type="match status" value="1"/>
</dbReference>
<comment type="catalytic activity">
    <reaction evidence="7">
        <text>(R)-2-hydroxyglutarate + NAD(+) = 2-oxoglutarate + NADH + H(+)</text>
        <dbReference type="Rhea" id="RHEA:49612"/>
        <dbReference type="ChEBI" id="CHEBI:15378"/>
        <dbReference type="ChEBI" id="CHEBI:15801"/>
        <dbReference type="ChEBI" id="CHEBI:16810"/>
        <dbReference type="ChEBI" id="CHEBI:57540"/>
        <dbReference type="ChEBI" id="CHEBI:57945"/>
        <dbReference type="EC" id="1.1.1.399"/>
    </reaction>
</comment>
<evidence type="ECO:0000256" key="7">
    <source>
        <dbReference type="ARBA" id="ARBA00048126"/>
    </source>
</evidence>
<dbReference type="InterPro" id="IPR036291">
    <property type="entry name" value="NAD(P)-bd_dom_sf"/>
</dbReference>
<evidence type="ECO:0000256" key="8">
    <source>
        <dbReference type="RuleBase" id="RU003719"/>
    </source>
</evidence>
<dbReference type="GO" id="GO:0051287">
    <property type="term" value="F:NAD binding"/>
    <property type="evidence" value="ECO:0007669"/>
    <property type="project" value="InterPro"/>
</dbReference>
<sequence length="306" mass="34219">MIRVLISDGLDDIAVKILSDKGYDVLECEKEELLDIIRNVDVLVVRSATKVRKPLIDKALESKRLKLIIRGGVGVDNIDVEYAKESGIEVRNTPTASSISVAELTLSHMFAVSRFLHISNVTMRDNKWEKKKYEGVELFGKTLGLIGFGRIAREVAKRAYSLGMDVIYYDILGKADGYDEYEYCSFDDVLKKSDYVSLHIPYSNDKRNVIGERELSLMKDTAFLINCARGGVVDENALLDALNNNKIAGAGIDVFEEEPTKNEQLINHPKVSVTPHIGASTVEAQKRIGLEVVDIIDDFFNRKGLF</sequence>
<evidence type="ECO:0000256" key="1">
    <source>
        <dbReference type="ARBA" id="ARBA00003800"/>
    </source>
</evidence>
<evidence type="ECO:0000256" key="6">
    <source>
        <dbReference type="ARBA" id="ARBA00030455"/>
    </source>
</evidence>
<organism evidence="11 12">
    <name type="scientific">Caloramator quimbayensis</name>
    <dbReference type="NCBI Taxonomy" id="1147123"/>
    <lineage>
        <taxon>Bacteria</taxon>
        <taxon>Bacillati</taxon>
        <taxon>Bacillota</taxon>
        <taxon>Clostridia</taxon>
        <taxon>Eubacteriales</taxon>
        <taxon>Clostridiaceae</taxon>
        <taxon>Caloramator</taxon>
    </lineage>
</organism>
<keyword evidence="5" id="KW-0520">NAD</keyword>
<gene>
    <name evidence="11" type="ORF">SAMN05443428_10152</name>
</gene>
<evidence type="ECO:0000259" key="10">
    <source>
        <dbReference type="Pfam" id="PF02826"/>
    </source>
</evidence>
<name>A0A1T4WE29_9CLOT</name>
<dbReference type="Pfam" id="PF02826">
    <property type="entry name" value="2-Hacid_dh_C"/>
    <property type="match status" value="1"/>
</dbReference>
<proteinExistence type="inferred from homology"/>
<dbReference type="InterPro" id="IPR050418">
    <property type="entry name" value="D-iso_2-hydroxyacid_DH_PdxB"/>
</dbReference>
<evidence type="ECO:0000313" key="11">
    <source>
        <dbReference type="EMBL" id="SKA75586.1"/>
    </source>
</evidence>
<evidence type="ECO:0000313" key="12">
    <source>
        <dbReference type="Proteomes" id="UP000190105"/>
    </source>
</evidence>
<dbReference type="STRING" id="1147123.SAMN05443428_10152"/>
<comment type="function">
    <text evidence="1">Catalyzes the reversible oxidation of 3-phospho-D-glycerate to 3-phosphonooxypyruvate, the first step of the phosphorylated L-serine biosynthesis pathway. Also catalyzes the reversible oxidation of 2-hydroxyglutarate to 2-oxoglutarate.</text>
</comment>
<dbReference type="CDD" id="cd05303">
    <property type="entry name" value="PGDH_2"/>
    <property type="match status" value="1"/>
</dbReference>
<dbReference type="Proteomes" id="UP000190105">
    <property type="component" value="Unassembled WGS sequence"/>
</dbReference>
<dbReference type="AlphaFoldDB" id="A0A1T4WE29"/>
<dbReference type="Gene3D" id="3.40.50.720">
    <property type="entry name" value="NAD(P)-binding Rossmann-like Domain"/>
    <property type="match status" value="2"/>
</dbReference>
<comment type="similarity">
    <text evidence="2 8">Belongs to the D-isomer specific 2-hydroxyacid dehydrogenase family.</text>
</comment>
<accession>A0A1T4WE29</accession>
<dbReference type="Pfam" id="PF00389">
    <property type="entry name" value="2-Hacid_dh"/>
    <property type="match status" value="1"/>
</dbReference>
<feature type="domain" description="D-isomer specific 2-hydroxyacid dehydrogenase NAD-binding" evidence="10">
    <location>
        <begin position="107"/>
        <end position="278"/>
    </location>
</feature>
<dbReference type="RefSeq" id="WP_078695097.1">
    <property type="nucleotide sequence ID" value="NZ_FUYH01000001.1"/>
</dbReference>
<dbReference type="GO" id="GO:0016616">
    <property type="term" value="F:oxidoreductase activity, acting on the CH-OH group of donors, NAD or NADP as acceptor"/>
    <property type="evidence" value="ECO:0007669"/>
    <property type="project" value="InterPro"/>
</dbReference>
<evidence type="ECO:0000256" key="5">
    <source>
        <dbReference type="ARBA" id="ARBA00023027"/>
    </source>
</evidence>
<keyword evidence="4 8" id="KW-0560">Oxidoreductase</keyword>
<dbReference type="EC" id="1.1.1.399" evidence="3"/>
<dbReference type="OrthoDB" id="9805416at2"/>
<dbReference type="InterPro" id="IPR029753">
    <property type="entry name" value="D-isomer_DH_CS"/>
</dbReference>
<dbReference type="PANTHER" id="PTHR43761">
    <property type="entry name" value="D-ISOMER SPECIFIC 2-HYDROXYACID DEHYDROGENASE FAMILY PROTEIN (AFU_ORTHOLOGUE AFUA_1G13630)"/>
    <property type="match status" value="1"/>
</dbReference>
<dbReference type="SUPFAM" id="SSF51735">
    <property type="entry name" value="NAD(P)-binding Rossmann-fold domains"/>
    <property type="match status" value="1"/>
</dbReference>
<dbReference type="EMBL" id="FUYH01000001">
    <property type="protein sequence ID" value="SKA75586.1"/>
    <property type="molecule type" value="Genomic_DNA"/>
</dbReference>